<evidence type="ECO:0000313" key="4">
    <source>
        <dbReference type="Proteomes" id="UP000006757"/>
    </source>
</evidence>
<keyword evidence="1" id="KW-0175">Coiled coil</keyword>
<feature type="coiled-coil region" evidence="1">
    <location>
        <begin position="158"/>
        <end position="223"/>
    </location>
</feature>
<protein>
    <submittedName>
        <fullName evidence="3">Uncharacterized protein</fullName>
    </submittedName>
</protein>
<name>K1VLA6_TRIAC</name>
<dbReference type="AlphaFoldDB" id="K1VLA6"/>
<sequence length="224" mass="23886">MTSVDNASNPRSSPRAGTPVPGAPVEPQPGAGAGTGANTEAGTSGQVEQTTPGSPVGAGSEPNPASGTPRSPVEAGGSAAETQVSAIGEHAIIPCSECQTTPQDGQVRVCIRATQAACTFCKANRRRCTIDGRVPRKNNTRSKAAPVRTGPSVSRVTLTRWMRDLNEARRTLERTTERAQRYAREPWTAENQLRVAVALESARDDTEETLDRLHKEMVRFRDAQ</sequence>
<keyword evidence="4" id="KW-1185">Reference proteome</keyword>
<dbReference type="HOGENOM" id="CLU_1235806_0_0_1"/>
<reference evidence="3 4" key="1">
    <citation type="journal article" date="2012" name="Eukaryot. Cell">
        <title>Genome sequence of the Trichosporon asahii environmental strain CBS 8904.</title>
        <authorList>
            <person name="Yang R.Y."/>
            <person name="Li H.T."/>
            <person name="Zhu H."/>
            <person name="Zhou G.P."/>
            <person name="Wang M."/>
            <person name="Wang L."/>
        </authorList>
    </citation>
    <scope>NUCLEOTIDE SEQUENCE [LARGE SCALE GENOMIC DNA]</scope>
    <source>
        <strain evidence="3 4">CBS 8904</strain>
    </source>
</reference>
<accession>K1VLA6</accession>
<evidence type="ECO:0000256" key="2">
    <source>
        <dbReference type="SAM" id="MobiDB-lite"/>
    </source>
</evidence>
<evidence type="ECO:0000256" key="1">
    <source>
        <dbReference type="SAM" id="Coils"/>
    </source>
</evidence>
<organism evidence="3 4">
    <name type="scientific">Trichosporon asahii var. asahii (strain CBS 8904)</name>
    <name type="common">Yeast</name>
    <dbReference type="NCBI Taxonomy" id="1220162"/>
    <lineage>
        <taxon>Eukaryota</taxon>
        <taxon>Fungi</taxon>
        <taxon>Dikarya</taxon>
        <taxon>Basidiomycota</taxon>
        <taxon>Agaricomycotina</taxon>
        <taxon>Tremellomycetes</taxon>
        <taxon>Trichosporonales</taxon>
        <taxon>Trichosporonaceae</taxon>
        <taxon>Trichosporon</taxon>
    </lineage>
</organism>
<proteinExistence type="predicted"/>
<feature type="region of interest" description="Disordered" evidence="2">
    <location>
        <begin position="1"/>
        <end position="82"/>
    </location>
</feature>
<comment type="caution">
    <text evidence="3">The sequence shown here is derived from an EMBL/GenBank/DDBJ whole genome shotgun (WGS) entry which is preliminary data.</text>
</comment>
<dbReference type="InParanoid" id="K1VLA6"/>
<evidence type="ECO:0000313" key="3">
    <source>
        <dbReference type="EMBL" id="EKD04975.1"/>
    </source>
</evidence>
<feature type="compositionally biased region" description="Polar residues" evidence="2">
    <location>
        <begin position="1"/>
        <end position="12"/>
    </location>
</feature>
<gene>
    <name evidence="3" type="ORF">A1Q2_00726</name>
</gene>
<dbReference type="Proteomes" id="UP000006757">
    <property type="component" value="Unassembled WGS sequence"/>
</dbReference>
<feature type="region of interest" description="Disordered" evidence="2">
    <location>
        <begin position="133"/>
        <end position="152"/>
    </location>
</feature>
<dbReference type="EMBL" id="AMBO01000180">
    <property type="protein sequence ID" value="EKD04975.1"/>
    <property type="molecule type" value="Genomic_DNA"/>
</dbReference>
<feature type="compositionally biased region" description="Low complexity" evidence="2">
    <location>
        <begin position="36"/>
        <end position="45"/>
    </location>
</feature>